<dbReference type="PANTHER" id="PTHR46825">
    <property type="entry name" value="D-ALANYL-D-ALANINE-CARBOXYPEPTIDASE/ENDOPEPTIDASE AMPH"/>
    <property type="match status" value="1"/>
</dbReference>
<dbReference type="InterPro" id="IPR001466">
    <property type="entry name" value="Beta-lactam-related"/>
</dbReference>
<accession>A0A1B1AMM9</accession>
<reference evidence="2 3" key="1">
    <citation type="submission" date="2015-11" db="EMBL/GenBank/DDBJ databases">
        <title>Whole-Genome Sequence of Candidatus Oderbacter manganicum from the National Park Lower Oder Valley, Germany.</title>
        <authorList>
            <person name="Braun B."/>
            <person name="Liere K."/>
            <person name="Szewzyk U."/>
        </authorList>
    </citation>
    <scope>NUCLEOTIDE SEQUENCE [LARGE SCALE GENOMIC DNA]</scope>
    <source>
        <strain evidence="2 3">OTSz_A_272</strain>
    </source>
</reference>
<dbReference type="InterPro" id="IPR012338">
    <property type="entry name" value="Beta-lactam/transpept-like"/>
</dbReference>
<dbReference type="Gene3D" id="3.40.710.10">
    <property type="entry name" value="DD-peptidase/beta-lactamase superfamily"/>
    <property type="match status" value="1"/>
</dbReference>
<feature type="domain" description="Beta-lactamase-related" evidence="1">
    <location>
        <begin position="68"/>
        <end position="332"/>
    </location>
</feature>
<dbReference type="SUPFAM" id="SSF56601">
    <property type="entry name" value="beta-lactamase/transpeptidase-like"/>
    <property type="match status" value="1"/>
</dbReference>
<dbReference type="InParanoid" id="A0A1B1AMM9"/>
<dbReference type="PANTHER" id="PTHR46825:SF9">
    <property type="entry name" value="BETA-LACTAMASE-RELATED DOMAIN-CONTAINING PROTEIN"/>
    <property type="match status" value="1"/>
</dbReference>
<evidence type="ECO:0000313" key="2">
    <source>
        <dbReference type="EMBL" id="ANP47785.1"/>
    </source>
</evidence>
<organism evidence="2 3">
    <name type="scientific">Candidatus Viadribacter manganicus</name>
    <dbReference type="NCBI Taxonomy" id="1759059"/>
    <lineage>
        <taxon>Bacteria</taxon>
        <taxon>Pseudomonadati</taxon>
        <taxon>Pseudomonadota</taxon>
        <taxon>Alphaproteobacteria</taxon>
        <taxon>Hyphomonadales</taxon>
        <taxon>Hyphomonadaceae</taxon>
        <taxon>Candidatus Viadribacter</taxon>
    </lineage>
</organism>
<protein>
    <recommendedName>
        <fullName evidence="1">Beta-lactamase-related domain-containing protein</fullName>
    </recommendedName>
</protein>
<dbReference type="Proteomes" id="UP000092498">
    <property type="component" value="Chromosome"/>
</dbReference>
<dbReference type="FunCoup" id="A0A1B1AMM9">
    <property type="interactions" value="120"/>
</dbReference>
<dbReference type="Pfam" id="PF00144">
    <property type="entry name" value="Beta-lactamase"/>
    <property type="match status" value="1"/>
</dbReference>
<dbReference type="STRING" id="1759059.ATE48_18720"/>
<dbReference type="RefSeq" id="WP_066774234.1">
    <property type="nucleotide sequence ID" value="NZ_CP013244.1"/>
</dbReference>
<dbReference type="KEGG" id="cbot:ATE48_18720"/>
<evidence type="ECO:0000313" key="3">
    <source>
        <dbReference type="Proteomes" id="UP000092498"/>
    </source>
</evidence>
<dbReference type="AlphaFoldDB" id="A0A1B1AMM9"/>
<name>A0A1B1AMM9_9PROT</name>
<dbReference type="OrthoDB" id="113033at2"/>
<gene>
    <name evidence="2" type="ORF">ATE48_18720</name>
</gene>
<proteinExistence type="predicted"/>
<evidence type="ECO:0000259" key="1">
    <source>
        <dbReference type="Pfam" id="PF00144"/>
    </source>
</evidence>
<dbReference type="EMBL" id="CP013244">
    <property type="protein sequence ID" value="ANP47785.1"/>
    <property type="molecule type" value="Genomic_DNA"/>
</dbReference>
<sequence length="343" mass="36976">MRVIVALLFVAACATPLHPDQRDERSSSAMQSLISQGFTGSVLVACGDDILFAGDYGLSDSHGREPSYWLASISKQFTATAVLKLVEAGRMTLNDPVSRYFPDAPPDKAPITIQQLLTHQSGLTQVYTADGIVDRNEAVRAILGTQLASSPGATFRYSNDNYTLLAAIVEIVSGERFEDFVRANVFLPAGMRNAGFWPDVGESFSPPVLSMPVGAMAEPNWGFRGGTGMRASVRDLHRWTRALDEGRVLRRESVALLYGPHLTASDGDGVGFGWFSSNSADGRLLWTRGSEDYGPNVILYRRTGTPLTIIAATNAGPAEADGPGWSRRARDALMPIFDAAACN</sequence>
<dbReference type="InterPro" id="IPR050491">
    <property type="entry name" value="AmpC-like"/>
</dbReference>
<keyword evidence="3" id="KW-1185">Reference proteome</keyword>